<dbReference type="Proteomes" id="UP001056778">
    <property type="component" value="Chromosome 2"/>
</dbReference>
<accession>A0ACB9TML5</accession>
<dbReference type="EMBL" id="CM043016">
    <property type="protein sequence ID" value="KAI4468029.1"/>
    <property type="molecule type" value="Genomic_DNA"/>
</dbReference>
<proteinExistence type="predicted"/>
<protein>
    <submittedName>
        <fullName evidence="1">Poly a polymerase cid pap -related</fullName>
    </submittedName>
</protein>
<reference evidence="1" key="1">
    <citation type="submission" date="2022-04" db="EMBL/GenBank/DDBJ databases">
        <title>Chromosome-scale genome assembly of Holotrichia oblita Faldermann.</title>
        <authorList>
            <person name="Rongchong L."/>
        </authorList>
    </citation>
    <scope>NUCLEOTIDE SEQUENCE</scope>
    <source>
        <strain evidence="1">81SQS9</strain>
    </source>
</reference>
<keyword evidence="2" id="KW-1185">Reference proteome</keyword>
<sequence>MKAICLNDGSAVTKPDHSPLYIVNPLERGLNVSKNVSLEELEKLKMEMRNAAWLLESQESKGMNWGILSLFESKKKTSMATAKQPKLLEVSKLFDSEETNIDIEFKNGQAETVNAVNETVKGRLKRGKSRRQ</sequence>
<comment type="caution">
    <text evidence="1">The sequence shown here is derived from an EMBL/GenBank/DDBJ whole genome shotgun (WGS) entry which is preliminary data.</text>
</comment>
<name>A0ACB9TML5_HOLOL</name>
<evidence type="ECO:0000313" key="1">
    <source>
        <dbReference type="EMBL" id="KAI4468029.1"/>
    </source>
</evidence>
<gene>
    <name evidence="1" type="ORF">MML48_2g00017653</name>
</gene>
<evidence type="ECO:0000313" key="2">
    <source>
        <dbReference type="Proteomes" id="UP001056778"/>
    </source>
</evidence>
<organism evidence="1 2">
    <name type="scientific">Holotrichia oblita</name>
    <name type="common">Chafer beetle</name>
    <dbReference type="NCBI Taxonomy" id="644536"/>
    <lineage>
        <taxon>Eukaryota</taxon>
        <taxon>Metazoa</taxon>
        <taxon>Ecdysozoa</taxon>
        <taxon>Arthropoda</taxon>
        <taxon>Hexapoda</taxon>
        <taxon>Insecta</taxon>
        <taxon>Pterygota</taxon>
        <taxon>Neoptera</taxon>
        <taxon>Endopterygota</taxon>
        <taxon>Coleoptera</taxon>
        <taxon>Polyphaga</taxon>
        <taxon>Scarabaeiformia</taxon>
        <taxon>Scarabaeidae</taxon>
        <taxon>Melolonthinae</taxon>
        <taxon>Holotrichia</taxon>
    </lineage>
</organism>